<evidence type="ECO:0000313" key="1">
    <source>
        <dbReference type="EMBL" id="KAI0059921.1"/>
    </source>
</evidence>
<accession>A0ACB8SVI9</accession>
<gene>
    <name evidence="1" type="ORF">BV25DRAFT_995144</name>
</gene>
<reference evidence="1" key="2">
    <citation type="journal article" date="2022" name="New Phytol.">
        <title>Evolutionary transition to the ectomycorrhizal habit in the genomes of a hyperdiverse lineage of mushroom-forming fungi.</title>
        <authorList>
            <person name="Looney B."/>
            <person name="Miyauchi S."/>
            <person name="Morin E."/>
            <person name="Drula E."/>
            <person name="Courty P.E."/>
            <person name="Kohler A."/>
            <person name="Kuo A."/>
            <person name="LaButti K."/>
            <person name="Pangilinan J."/>
            <person name="Lipzen A."/>
            <person name="Riley R."/>
            <person name="Andreopoulos W."/>
            <person name="He G."/>
            <person name="Johnson J."/>
            <person name="Nolan M."/>
            <person name="Tritt A."/>
            <person name="Barry K.W."/>
            <person name="Grigoriev I.V."/>
            <person name="Nagy L.G."/>
            <person name="Hibbett D."/>
            <person name="Henrissat B."/>
            <person name="Matheny P.B."/>
            <person name="Labbe J."/>
            <person name="Martin F.M."/>
        </authorList>
    </citation>
    <scope>NUCLEOTIDE SEQUENCE</scope>
    <source>
        <strain evidence="1">HHB10654</strain>
    </source>
</reference>
<proteinExistence type="predicted"/>
<comment type="caution">
    <text evidence="1">The sequence shown here is derived from an EMBL/GenBank/DDBJ whole genome shotgun (WGS) entry which is preliminary data.</text>
</comment>
<dbReference type="EMBL" id="MU277222">
    <property type="protein sequence ID" value="KAI0059921.1"/>
    <property type="molecule type" value="Genomic_DNA"/>
</dbReference>
<evidence type="ECO:0000313" key="2">
    <source>
        <dbReference type="Proteomes" id="UP000814140"/>
    </source>
</evidence>
<dbReference type="Proteomes" id="UP000814140">
    <property type="component" value="Unassembled WGS sequence"/>
</dbReference>
<sequence length="77" mass="8133">MVLPRLEGACACVTVPVRWTRQHVGRPRAQAGDATGRSSRVRRVAALCKSLWLLGLGLDISACSCVLPGDVEALCSA</sequence>
<keyword evidence="2" id="KW-1185">Reference proteome</keyword>
<protein>
    <submittedName>
        <fullName evidence="1">Uncharacterized protein</fullName>
    </submittedName>
</protein>
<name>A0ACB8SVI9_9AGAM</name>
<reference evidence="1" key="1">
    <citation type="submission" date="2021-03" db="EMBL/GenBank/DDBJ databases">
        <authorList>
            <consortium name="DOE Joint Genome Institute"/>
            <person name="Ahrendt S."/>
            <person name="Looney B.P."/>
            <person name="Miyauchi S."/>
            <person name="Morin E."/>
            <person name="Drula E."/>
            <person name="Courty P.E."/>
            <person name="Chicoki N."/>
            <person name="Fauchery L."/>
            <person name="Kohler A."/>
            <person name="Kuo A."/>
            <person name="Labutti K."/>
            <person name="Pangilinan J."/>
            <person name="Lipzen A."/>
            <person name="Riley R."/>
            <person name="Andreopoulos W."/>
            <person name="He G."/>
            <person name="Johnson J."/>
            <person name="Barry K.W."/>
            <person name="Grigoriev I.V."/>
            <person name="Nagy L."/>
            <person name="Hibbett D."/>
            <person name="Henrissat B."/>
            <person name="Matheny P.B."/>
            <person name="Labbe J."/>
            <person name="Martin F."/>
        </authorList>
    </citation>
    <scope>NUCLEOTIDE SEQUENCE</scope>
    <source>
        <strain evidence="1">HHB10654</strain>
    </source>
</reference>
<organism evidence="1 2">
    <name type="scientific">Artomyces pyxidatus</name>
    <dbReference type="NCBI Taxonomy" id="48021"/>
    <lineage>
        <taxon>Eukaryota</taxon>
        <taxon>Fungi</taxon>
        <taxon>Dikarya</taxon>
        <taxon>Basidiomycota</taxon>
        <taxon>Agaricomycotina</taxon>
        <taxon>Agaricomycetes</taxon>
        <taxon>Russulales</taxon>
        <taxon>Auriscalpiaceae</taxon>
        <taxon>Artomyces</taxon>
    </lineage>
</organism>